<dbReference type="Proteomes" id="UP000027222">
    <property type="component" value="Unassembled WGS sequence"/>
</dbReference>
<accession>A0A067TVI5</accession>
<dbReference type="AlphaFoldDB" id="A0A067TVI5"/>
<organism evidence="1 2">
    <name type="scientific">Galerina marginata (strain CBS 339.88)</name>
    <dbReference type="NCBI Taxonomy" id="685588"/>
    <lineage>
        <taxon>Eukaryota</taxon>
        <taxon>Fungi</taxon>
        <taxon>Dikarya</taxon>
        <taxon>Basidiomycota</taxon>
        <taxon>Agaricomycotina</taxon>
        <taxon>Agaricomycetes</taxon>
        <taxon>Agaricomycetidae</taxon>
        <taxon>Agaricales</taxon>
        <taxon>Agaricineae</taxon>
        <taxon>Strophariaceae</taxon>
        <taxon>Galerina</taxon>
    </lineage>
</organism>
<dbReference type="InterPro" id="IPR001680">
    <property type="entry name" value="WD40_rpt"/>
</dbReference>
<proteinExistence type="predicted"/>
<dbReference type="Gene3D" id="2.130.10.10">
    <property type="entry name" value="YVTN repeat-like/Quinoprotein amine dehydrogenase"/>
    <property type="match status" value="1"/>
</dbReference>
<dbReference type="InterPro" id="IPR036322">
    <property type="entry name" value="WD40_repeat_dom_sf"/>
</dbReference>
<gene>
    <name evidence="1" type="ORF">GALMADRAFT_862806</name>
</gene>
<dbReference type="EMBL" id="KL142369">
    <property type="protein sequence ID" value="KDR82988.1"/>
    <property type="molecule type" value="Genomic_DNA"/>
</dbReference>
<reference evidence="2" key="1">
    <citation type="journal article" date="2014" name="Proc. Natl. Acad. Sci. U.S.A.">
        <title>Extensive sampling of basidiomycete genomes demonstrates inadequacy of the white-rot/brown-rot paradigm for wood decay fungi.</title>
        <authorList>
            <person name="Riley R."/>
            <person name="Salamov A.A."/>
            <person name="Brown D.W."/>
            <person name="Nagy L.G."/>
            <person name="Floudas D."/>
            <person name="Held B.W."/>
            <person name="Levasseur A."/>
            <person name="Lombard V."/>
            <person name="Morin E."/>
            <person name="Otillar R."/>
            <person name="Lindquist E.A."/>
            <person name="Sun H."/>
            <person name="LaButti K.M."/>
            <person name="Schmutz J."/>
            <person name="Jabbour D."/>
            <person name="Luo H."/>
            <person name="Baker S.E."/>
            <person name="Pisabarro A.G."/>
            <person name="Walton J.D."/>
            <person name="Blanchette R.A."/>
            <person name="Henrissat B."/>
            <person name="Martin F."/>
            <person name="Cullen D."/>
            <person name="Hibbett D.S."/>
            <person name="Grigoriev I.V."/>
        </authorList>
    </citation>
    <scope>NUCLEOTIDE SEQUENCE [LARGE SCALE GENOMIC DNA]</scope>
    <source>
        <strain evidence="2">CBS 339.88</strain>
    </source>
</reference>
<protein>
    <recommendedName>
        <fullName evidence="3">Anaphase-promoting complex subunit 4 WD40 domain-containing protein</fullName>
    </recommendedName>
</protein>
<dbReference type="HOGENOM" id="CLU_1390330_0_0_1"/>
<dbReference type="OrthoDB" id="3107538at2759"/>
<dbReference type="InterPro" id="IPR015943">
    <property type="entry name" value="WD40/YVTN_repeat-like_dom_sf"/>
</dbReference>
<dbReference type="SMART" id="SM00320">
    <property type="entry name" value="WD40"/>
    <property type="match status" value="2"/>
</dbReference>
<evidence type="ECO:0000313" key="2">
    <source>
        <dbReference type="Proteomes" id="UP000027222"/>
    </source>
</evidence>
<dbReference type="SUPFAM" id="SSF50978">
    <property type="entry name" value="WD40 repeat-like"/>
    <property type="match status" value="1"/>
</dbReference>
<sequence>MGLFSSLGFHSRNELGITQHRTYRTKYRGINSIKIQPDGGNLLAAANESGSILIYDLVAETDLPQQFKTLSLEFGGATELLWLTSDILVAGTTRGKLVVFSLKNDAKRLFEICNVKAHGDGASLVAVQSIDFCPYTNRLVSVGQGVSSVRLWDVSSDGMLLSRDLPSPTSFYEPRPSYACLNCIFPAKSLLLSHGR</sequence>
<evidence type="ECO:0008006" key="3">
    <source>
        <dbReference type="Google" id="ProtNLM"/>
    </source>
</evidence>
<keyword evidence="2" id="KW-1185">Reference proteome</keyword>
<name>A0A067TVI5_GALM3</name>
<evidence type="ECO:0000313" key="1">
    <source>
        <dbReference type="EMBL" id="KDR82988.1"/>
    </source>
</evidence>